<organism evidence="3 4">
    <name type="scientific">Acinetobacter soli</name>
    <dbReference type="NCBI Taxonomy" id="487316"/>
    <lineage>
        <taxon>Bacteria</taxon>
        <taxon>Pseudomonadati</taxon>
        <taxon>Pseudomonadota</taxon>
        <taxon>Gammaproteobacteria</taxon>
        <taxon>Moraxellales</taxon>
        <taxon>Moraxellaceae</taxon>
        <taxon>Acinetobacter</taxon>
    </lineage>
</organism>
<geneLocation type="plasmid" evidence="4">
    <name>pgfj2</name>
</geneLocation>
<name>A0A1P8ENA9_9GAMM</name>
<gene>
    <name evidence="3" type="ORF">BEN76_16840</name>
</gene>
<evidence type="ECO:0000259" key="2">
    <source>
        <dbReference type="Pfam" id="PF18476"/>
    </source>
</evidence>
<feature type="coiled-coil region" evidence="1">
    <location>
        <begin position="78"/>
        <end position="105"/>
    </location>
</feature>
<proteinExistence type="predicted"/>
<dbReference type="RefSeq" id="WP_076033722.1">
    <property type="nucleotide sequence ID" value="NZ_CP016898.1"/>
</dbReference>
<keyword evidence="3" id="KW-0614">Plasmid</keyword>
<protein>
    <recommendedName>
        <fullName evidence="2">PIN like domain-containing protein</fullName>
    </recommendedName>
</protein>
<dbReference type="InterPro" id="IPR041578">
    <property type="entry name" value="PIN_8"/>
</dbReference>
<accession>A0A1P8ENA9</accession>
<evidence type="ECO:0000256" key="1">
    <source>
        <dbReference type="SAM" id="Coils"/>
    </source>
</evidence>
<dbReference type="Proteomes" id="UP000185674">
    <property type="component" value="Plasmid pGFJ2"/>
</dbReference>
<sequence length="500" mass="59288">MKEKFSAFYRYSTEEELKKVWKDEKTLFVFDTNILLSIYSYNTQARDTFFSMLESLNGRVWLPFHVGLEYQRNRIKIIKEASSNLDKLKQRISEFKDRLNYDEKKIEAINNDFRVVFDQHESLKDSFNNYIADYKEFLDKSKSDLTNKENEFFIKVDRADIEIMKVDGYDKIRDRFDEIFSVDKVGNCLFDSIEDVNKFNEEAKKRFDNEIPPGFKDAKEKGDASFFFGGFEYYNKYGDLIIFKELINKAKNNKNLIDNLIFITDDSKEDWIESIKINDEKVKLGVLPLLKDEILRETGIKNFKIIDQQTFAENSGKFSENNDAESLNNLIFNIKHINLDNKDDGLVEIFDIGEPILNPYYDFKNFIEKGADALNKYNENRDLATLSDFRIKFSIKGDLDSLIKDVLFFCSNRNYFKNDILINLCHDLIIKEETKKTLTEEYEKYFKNDEAYFIDQYDNSYLSEEAEHFSDSYHSKRNKLNYQQRKILSEILNLLSIIIK</sequence>
<reference evidence="3 4" key="1">
    <citation type="submission" date="2016-08" db="EMBL/GenBank/DDBJ databases">
        <title>Complete genome sequence of Acinetobacter baylyi strain GFJ2.</title>
        <authorList>
            <person name="Tabata M."/>
            <person name="Kuboki S."/>
            <person name="Gibu N."/>
            <person name="Kinouchi Y."/>
            <person name="Vangnai A."/>
            <person name="Kasai D."/>
            <person name="Fukuda M."/>
        </authorList>
    </citation>
    <scope>NUCLEOTIDE SEQUENCE [LARGE SCALE GENOMIC DNA]</scope>
    <source>
        <strain evidence="3 4">GFJ2</strain>
        <plasmid evidence="4">Plasmid pgfj2</plasmid>
    </source>
</reference>
<feature type="domain" description="PIN like" evidence="2">
    <location>
        <begin position="27"/>
        <end position="276"/>
    </location>
</feature>
<dbReference type="EMBL" id="CP016898">
    <property type="protein sequence ID" value="APV37714.1"/>
    <property type="molecule type" value="Genomic_DNA"/>
</dbReference>
<dbReference type="KEGG" id="asol:BEN76_16840"/>
<evidence type="ECO:0000313" key="3">
    <source>
        <dbReference type="EMBL" id="APV37714.1"/>
    </source>
</evidence>
<keyword evidence="1" id="KW-0175">Coiled coil</keyword>
<dbReference type="AlphaFoldDB" id="A0A1P8ENA9"/>
<evidence type="ECO:0000313" key="4">
    <source>
        <dbReference type="Proteomes" id="UP000185674"/>
    </source>
</evidence>
<dbReference type="Pfam" id="PF18476">
    <property type="entry name" value="PIN_8"/>
    <property type="match status" value="1"/>
</dbReference>